<name>A0ABW9VK69_9BURK</name>
<dbReference type="NCBIfam" id="TIGR02595">
    <property type="entry name" value="PEP_CTERM"/>
    <property type="match status" value="1"/>
</dbReference>
<organism evidence="3 4">
    <name type="scientific">Duganella qianjiadongensis</name>
    <dbReference type="NCBI Taxonomy" id="2692176"/>
    <lineage>
        <taxon>Bacteria</taxon>
        <taxon>Pseudomonadati</taxon>
        <taxon>Pseudomonadota</taxon>
        <taxon>Betaproteobacteria</taxon>
        <taxon>Burkholderiales</taxon>
        <taxon>Oxalobacteraceae</taxon>
        <taxon>Telluria group</taxon>
        <taxon>Duganella</taxon>
    </lineage>
</organism>
<evidence type="ECO:0000256" key="1">
    <source>
        <dbReference type="SAM" id="SignalP"/>
    </source>
</evidence>
<sequence length="251" mass="27545">MKKTQHLFALGTLLASLSLSGHAQTQVIAQSKASITGFSYELIDLDPNDGITPALTSLEHSNFMIAFYYTGNNNLPDLRKSWRNTAIMTLEGPAGKSTSSYIDNSMSASLEFYTTGARMMHINSSDWSFTMTPHTAVRLTALGSIRSEVQNNVSTSADAQLYAAYYTSDNDTDEEYLHDDLFTYYEPQTQRAMSVVMSSGDSVLRGRFGMMTDAMGQSNNPLPVPEPASYLMLLAGLAGLAASQWRRGRRA</sequence>
<feature type="domain" description="Ice-binding protein C-terminal" evidence="2">
    <location>
        <begin position="223"/>
        <end position="247"/>
    </location>
</feature>
<accession>A0ABW9VK69</accession>
<keyword evidence="4" id="KW-1185">Reference proteome</keyword>
<proteinExistence type="predicted"/>
<gene>
    <name evidence="3" type="ORF">GTP27_08995</name>
</gene>
<protein>
    <submittedName>
        <fullName evidence="3">PEP-CTERM sorting domain-containing protein</fullName>
    </submittedName>
</protein>
<evidence type="ECO:0000313" key="4">
    <source>
        <dbReference type="Proteomes" id="UP000478090"/>
    </source>
</evidence>
<dbReference type="Pfam" id="PF07589">
    <property type="entry name" value="PEP-CTERM"/>
    <property type="match status" value="1"/>
</dbReference>
<feature type="chain" id="PRO_5047543592" evidence="1">
    <location>
        <begin position="24"/>
        <end position="251"/>
    </location>
</feature>
<dbReference type="EMBL" id="WWCM01000005">
    <property type="protein sequence ID" value="MYM39466.1"/>
    <property type="molecule type" value="Genomic_DNA"/>
</dbReference>
<comment type="caution">
    <text evidence="3">The sequence shown here is derived from an EMBL/GenBank/DDBJ whole genome shotgun (WGS) entry which is preliminary data.</text>
</comment>
<dbReference type="RefSeq" id="WP_161038853.1">
    <property type="nucleotide sequence ID" value="NZ_WWCM01000005.1"/>
</dbReference>
<keyword evidence="1" id="KW-0732">Signal</keyword>
<evidence type="ECO:0000313" key="3">
    <source>
        <dbReference type="EMBL" id="MYM39466.1"/>
    </source>
</evidence>
<evidence type="ECO:0000259" key="2">
    <source>
        <dbReference type="Pfam" id="PF07589"/>
    </source>
</evidence>
<dbReference type="InterPro" id="IPR013424">
    <property type="entry name" value="Ice-binding_C"/>
</dbReference>
<dbReference type="Proteomes" id="UP000478090">
    <property type="component" value="Unassembled WGS sequence"/>
</dbReference>
<reference evidence="3 4" key="1">
    <citation type="submission" date="2019-12" db="EMBL/GenBank/DDBJ databases">
        <title>Novel species isolated from a subtropical stream in China.</title>
        <authorList>
            <person name="Lu H."/>
        </authorList>
    </citation>
    <scope>NUCLEOTIDE SEQUENCE [LARGE SCALE GENOMIC DNA]</scope>
    <source>
        <strain evidence="3 4">CY13W</strain>
    </source>
</reference>
<feature type="signal peptide" evidence="1">
    <location>
        <begin position="1"/>
        <end position="23"/>
    </location>
</feature>